<gene>
    <name evidence="1" type="ORF">HCN44_003498</name>
</gene>
<sequence>MTTNKTSKITKTNNEAAVGHAEVGTRAGLNKSIACLQRTWRSGRGGSDGSKVPQMIEELLDNNVVKKIIIVKWAEQDSTRPGKERVIGELGKDGWIRAQWDNCTTNSYRMSKLLGQMSLSCSAGLTGELHANKCRVSIIASHAVAFTRLGAVYIYM</sequence>
<dbReference type="EMBL" id="JACMRX010000006">
    <property type="protein sequence ID" value="KAF7987635.1"/>
    <property type="molecule type" value="Genomic_DNA"/>
</dbReference>
<comment type="caution">
    <text evidence="1">The sequence shown here is derived from an EMBL/GenBank/DDBJ whole genome shotgun (WGS) entry which is preliminary data.</text>
</comment>
<dbReference type="InterPro" id="IPR037252">
    <property type="entry name" value="Mib_Herc2_sf"/>
</dbReference>
<dbReference type="GO" id="GO:0046872">
    <property type="term" value="F:metal ion binding"/>
    <property type="evidence" value="ECO:0007669"/>
    <property type="project" value="InterPro"/>
</dbReference>
<proteinExistence type="predicted"/>
<protein>
    <submittedName>
        <fullName evidence="1">Uncharacterized protein</fullName>
    </submittedName>
</protein>
<accession>A0A835CP13</accession>
<organism evidence="1 2">
    <name type="scientific">Aphidius gifuensis</name>
    <name type="common">Parasitoid wasp</name>
    <dbReference type="NCBI Taxonomy" id="684658"/>
    <lineage>
        <taxon>Eukaryota</taxon>
        <taxon>Metazoa</taxon>
        <taxon>Ecdysozoa</taxon>
        <taxon>Arthropoda</taxon>
        <taxon>Hexapoda</taxon>
        <taxon>Insecta</taxon>
        <taxon>Pterygota</taxon>
        <taxon>Neoptera</taxon>
        <taxon>Endopterygota</taxon>
        <taxon>Hymenoptera</taxon>
        <taxon>Apocrita</taxon>
        <taxon>Ichneumonoidea</taxon>
        <taxon>Braconidae</taxon>
        <taxon>Aphidiinae</taxon>
        <taxon>Aphidius</taxon>
    </lineage>
</organism>
<dbReference type="Gene3D" id="2.30.30.40">
    <property type="entry name" value="SH3 Domains"/>
    <property type="match status" value="1"/>
</dbReference>
<keyword evidence="2" id="KW-1185">Reference proteome</keyword>
<name>A0A835CP13_APHGI</name>
<dbReference type="Proteomes" id="UP000639338">
    <property type="component" value="Unassembled WGS sequence"/>
</dbReference>
<evidence type="ECO:0000313" key="2">
    <source>
        <dbReference type="Proteomes" id="UP000639338"/>
    </source>
</evidence>
<dbReference type="SUPFAM" id="SSF159034">
    <property type="entry name" value="Mib/herc2 domain-like"/>
    <property type="match status" value="1"/>
</dbReference>
<reference evidence="1 2" key="1">
    <citation type="submission" date="2020-08" db="EMBL/GenBank/DDBJ databases">
        <title>Aphidius gifuensis genome sequencing and assembly.</title>
        <authorList>
            <person name="Du Z."/>
        </authorList>
    </citation>
    <scope>NUCLEOTIDE SEQUENCE [LARGE SCALE GENOMIC DNA]</scope>
    <source>
        <strain evidence="1">YNYX2018</strain>
        <tissue evidence="1">Adults</tissue>
    </source>
</reference>
<dbReference type="GO" id="GO:0004842">
    <property type="term" value="F:ubiquitin-protein transferase activity"/>
    <property type="evidence" value="ECO:0007669"/>
    <property type="project" value="InterPro"/>
</dbReference>
<evidence type="ECO:0000313" key="1">
    <source>
        <dbReference type="EMBL" id="KAF7987635.1"/>
    </source>
</evidence>
<dbReference type="AlphaFoldDB" id="A0A835CP13"/>